<dbReference type="InterPro" id="IPR002110">
    <property type="entry name" value="Ankyrin_rpt"/>
</dbReference>
<evidence type="ECO:0000256" key="3">
    <source>
        <dbReference type="PROSITE-ProRule" id="PRU00023"/>
    </source>
</evidence>
<sequence length="310" mass="34458">MKASLTEDIWCTENLETIPIQDVEEKITSIIANEQSSLDKQIEANDYEKQKLKEEISKLKDNIGHVPHHVQELQKEILQHWSNVLNKFVLTKAAQVLYQHIQTENVIAIIGPTGTSKSTYAYHIAFRLKNEYNYSIVPARQPSDIVQYYEPEVNITDKAGVTPLMVACKGSHFDVVETLLVSNADATQCDNDKRSPLEYACNAGNVDTFNLLLEHGAVINLTNKSGITPLHAACMNNHIQVVNALIEKMADINSVDVHGETPLYKACFNGDIEIVKTLLKKDAKINISDTSGTPPVAIARKMDSVVLSSF</sequence>
<dbReference type="SUPFAM" id="SSF48403">
    <property type="entry name" value="Ankyrin repeat"/>
    <property type="match status" value="1"/>
</dbReference>
<dbReference type="Pfam" id="PF12796">
    <property type="entry name" value="Ank_2"/>
    <property type="match status" value="1"/>
</dbReference>
<reference evidence="4" key="1">
    <citation type="submission" date="2021-03" db="EMBL/GenBank/DDBJ databases">
        <authorList>
            <person name="Bekaert M."/>
        </authorList>
    </citation>
    <scope>NUCLEOTIDE SEQUENCE</scope>
</reference>
<keyword evidence="5" id="KW-1185">Reference proteome</keyword>
<keyword evidence="2 3" id="KW-0040">ANK repeat</keyword>
<feature type="repeat" description="ANK" evidence="3">
    <location>
        <begin position="192"/>
        <end position="224"/>
    </location>
</feature>
<dbReference type="PROSITE" id="PS50088">
    <property type="entry name" value="ANK_REPEAT"/>
    <property type="match status" value="4"/>
</dbReference>
<dbReference type="Pfam" id="PF13857">
    <property type="entry name" value="Ank_5"/>
    <property type="match status" value="1"/>
</dbReference>
<dbReference type="Gene3D" id="1.25.40.20">
    <property type="entry name" value="Ankyrin repeat-containing domain"/>
    <property type="match status" value="2"/>
</dbReference>
<feature type="repeat" description="ANK" evidence="3">
    <location>
        <begin position="159"/>
        <end position="191"/>
    </location>
</feature>
<proteinExistence type="predicted"/>
<evidence type="ECO:0000313" key="4">
    <source>
        <dbReference type="EMBL" id="CAG2230782.1"/>
    </source>
</evidence>
<dbReference type="PANTHER" id="PTHR24171">
    <property type="entry name" value="ANKYRIN REPEAT DOMAIN-CONTAINING PROTEIN 39-RELATED"/>
    <property type="match status" value="1"/>
</dbReference>
<dbReference type="SMART" id="SM00248">
    <property type="entry name" value="ANK"/>
    <property type="match status" value="4"/>
</dbReference>
<keyword evidence="1" id="KW-0677">Repeat</keyword>
<dbReference type="InterPro" id="IPR036770">
    <property type="entry name" value="Ankyrin_rpt-contain_sf"/>
</dbReference>
<dbReference type="OrthoDB" id="6283900at2759"/>
<dbReference type="EMBL" id="CAJPWZ010002101">
    <property type="protein sequence ID" value="CAG2230782.1"/>
    <property type="molecule type" value="Genomic_DNA"/>
</dbReference>
<feature type="repeat" description="ANK" evidence="3">
    <location>
        <begin position="225"/>
        <end position="257"/>
    </location>
</feature>
<feature type="repeat" description="ANK" evidence="3">
    <location>
        <begin position="258"/>
        <end position="290"/>
    </location>
</feature>
<organism evidence="4 5">
    <name type="scientific">Mytilus edulis</name>
    <name type="common">Blue mussel</name>
    <dbReference type="NCBI Taxonomy" id="6550"/>
    <lineage>
        <taxon>Eukaryota</taxon>
        <taxon>Metazoa</taxon>
        <taxon>Spiralia</taxon>
        <taxon>Lophotrochozoa</taxon>
        <taxon>Mollusca</taxon>
        <taxon>Bivalvia</taxon>
        <taxon>Autobranchia</taxon>
        <taxon>Pteriomorphia</taxon>
        <taxon>Mytilida</taxon>
        <taxon>Mytiloidea</taxon>
        <taxon>Mytilidae</taxon>
        <taxon>Mytilinae</taxon>
        <taxon>Mytilus</taxon>
    </lineage>
</organism>
<evidence type="ECO:0000313" key="5">
    <source>
        <dbReference type="Proteomes" id="UP000683360"/>
    </source>
</evidence>
<comment type="caution">
    <text evidence="4">The sequence shown here is derived from an EMBL/GenBank/DDBJ whole genome shotgun (WGS) entry which is preliminary data.</text>
</comment>
<protein>
    <submittedName>
        <fullName evidence="4">Uncharacterized protein</fullName>
    </submittedName>
</protein>
<evidence type="ECO:0000256" key="1">
    <source>
        <dbReference type="ARBA" id="ARBA00022737"/>
    </source>
</evidence>
<gene>
    <name evidence="4" type="ORF">MEDL_43601</name>
</gene>
<dbReference type="Proteomes" id="UP000683360">
    <property type="component" value="Unassembled WGS sequence"/>
</dbReference>
<dbReference type="PROSITE" id="PS50297">
    <property type="entry name" value="ANK_REP_REGION"/>
    <property type="match status" value="4"/>
</dbReference>
<evidence type="ECO:0000256" key="2">
    <source>
        <dbReference type="ARBA" id="ARBA00023043"/>
    </source>
</evidence>
<dbReference type="AlphaFoldDB" id="A0A8S3TKE3"/>
<dbReference type="PRINTS" id="PR01415">
    <property type="entry name" value="ANKYRIN"/>
</dbReference>
<accession>A0A8S3TKE3</accession>
<dbReference type="SUPFAM" id="SSF52540">
    <property type="entry name" value="P-loop containing nucleoside triphosphate hydrolases"/>
    <property type="match status" value="1"/>
</dbReference>
<dbReference type="InterPro" id="IPR027417">
    <property type="entry name" value="P-loop_NTPase"/>
</dbReference>
<name>A0A8S3TKE3_MYTED</name>
<dbReference type="PANTHER" id="PTHR24171:SF9">
    <property type="entry name" value="ANKYRIN REPEAT DOMAIN-CONTAINING PROTEIN 39"/>
    <property type="match status" value="1"/>
</dbReference>